<feature type="transmembrane region" description="Helical" evidence="1">
    <location>
        <begin position="81"/>
        <end position="101"/>
    </location>
</feature>
<keyword evidence="1" id="KW-1133">Transmembrane helix</keyword>
<feature type="transmembrane region" description="Helical" evidence="1">
    <location>
        <begin position="225"/>
        <end position="241"/>
    </location>
</feature>
<evidence type="ECO:0000259" key="3">
    <source>
        <dbReference type="Pfam" id="PF10355"/>
    </source>
</evidence>
<feature type="transmembrane region" description="Helical" evidence="1">
    <location>
        <begin position="188"/>
        <end position="205"/>
    </location>
</feature>
<feature type="non-terminal residue" evidence="4">
    <location>
        <position position="363"/>
    </location>
</feature>
<dbReference type="Pfam" id="PF10355">
    <property type="entry name" value="Ytp1"/>
    <property type="match status" value="1"/>
</dbReference>
<dbReference type="PANTHER" id="PTHR31685">
    <property type="entry name" value="INTEGRAL MEMBRANE PROTEIN (AFU_ORTHOLOGUE AFUA_6G12730)-RELATED"/>
    <property type="match status" value="1"/>
</dbReference>
<feature type="domain" description="Protein YTP1-like C-terminal" evidence="3">
    <location>
        <begin position="136"/>
        <end position="359"/>
    </location>
</feature>
<keyword evidence="5" id="KW-1185">Reference proteome</keyword>
<evidence type="ECO:0000259" key="2">
    <source>
        <dbReference type="Pfam" id="PF10348"/>
    </source>
</evidence>
<protein>
    <recommendedName>
        <fullName evidence="6">Cytochrome b561 domain-containing protein</fullName>
    </recommendedName>
</protein>
<dbReference type="EMBL" id="KZ995876">
    <property type="protein sequence ID" value="RKO89808.1"/>
    <property type="molecule type" value="Genomic_DNA"/>
</dbReference>
<keyword evidence="1" id="KW-0472">Membrane</keyword>
<gene>
    <name evidence="4" type="ORF">BDK51DRAFT_1958</name>
</gene>
<feature type="transmembrane region" description="Helical" evidence="1">
    <location>
        <begin position="158"/>
        <end position="176"/>
    </location>
</feature>
<dbReference type="OrthoDB" id="4137487at2759"/>
<reference evidence="5" key="1">
    <citation type="journal article" date="2018" name="Nat. Microbiol.">
        <title>Leveraging single-cell genomics to expand the fungal tree of life.</title>
        <authorList>
            <person name="Ahrendt S.R."/>
            <person name="Quandt C.A."/>
            <person name="Ciobanu D."/>
            <person name="Clum A."/>
            <person name="Salamov A."/>
            <person name="Andreopoulos B."/>
            <person name="Cheng J.F."/>
            <person name="Woyke T."/>
            <person name="Pelin A."/>
            <person name="Henrissat B."/>
            <person name="Reynolds N.K."/>
            <person name="Benny G.L."/>
            <person name="Smith M.E."/>
            <person name="James T.Y."/>
            <person name="Grigoriev I.V."/>
        </authorList>
    </citation>
    <scope>NUCLEOTIDE SEQUENCE [LARGE SCALE GENOMIC DNA]</scope>
</reference>
<feature type="non-terminal residue" evidence="4">
    <location>
        <position position="1"/>
    </location>
</feature>
<feature type="transmembrane region" description="Helical" evidence="1">
    <location>
        <begin position="340"/>
        <end position="360"/>
    </location>
</feature>
<keyword evidence="1" id="KW-0812">Transmembrane</keyword>
<evidence type="ECO:0000313" key="5">
    <source>
        <dbReference type="Proteomes" id="UP000269721"/>
    </source>
</evidence>
<dbReference type="PANTHER" id="PTHR31685:SF2">
    <property type="entry name" value="PROTEIN YTP1"/>
    <property type="match status" value="1"/>
</dbReference>
<feature type="transmembrane region" description="Helical" evidence="1">
    <location>
        <begin position="52"/>
        <end position="69"/>
    </location>
</feature>
<feature type="transmembrane region" description="Helical" evidence="1">
    <location>
        <begin position="272"/>
        <end position="294"/>
    </location>
</feature>
<feature type="transmembrane region" description="Helical" evidence="1">
    <location>
        <begin position="248"/>
        <end position="266"/>
    </location>
</feature>
<dbReference type="Proteomes" id="UP000269721">
    <property type="component" value="Unassembled WGS sequence"/>
</dbReference>
<name>A0A4P9WEU7_9FUNG</name>
<feature type="transmembrane region" description="Helical" evidence="1">
    <location>
        <begin position="306"/>
        <end position="328"/>
    </location>
</feature>
<dbReference type="AlphaFoldDB" id="A0A4P9WEU7"/>
<dbReference type="Pfam" id="PF10348">
    <property type="entry name" value="DUF2427"/>
    <property type="match status" value="1"/>
</dbReference>
<proteinExistence type="predicted"/>
<evidence type="ECO:0000256" key="1">
    <source>
        <dbReference type="SAM" id="Phobius"/>
    </source>
</evidence>
<evidence type="ECO:0008006" key="6">
    <source>
        <dbReference type="Google" id="ProtNLM"/>
    </source>
</evidence>
<feature type="transmembrane region" description="Helical" evidence="1">
    <location>
        <begin position="20"/>
        <end position="40"/>
    </location>
</feature>
<evidence type="ECO:0000313" key="4">
    <source>
        <dbReference type="EMBL" id="RKO89808.1"/>
    </source>
</evidence>
<feature type="domain" description="DUF2427" evidence="2">
    <location>
        <begin position="12"/>
        <end position="103"/>
    </location>
</feature>
<dbReference type="InterPro" id="IPR018825">
    <property type="entry name" value="DUF2427"/>
</dbReference>
<feature type="transmembrane region" description="Helical" evidence="1">
    <location>
        <begin position="121"/>
        <end position="146"/>
    </location>
</feature>
<organism evidence="4 5">
    <name type="scientific">Blyttiomyces helicus</name>
    <dbReference type="NCBI Taxonomy" id="388810"/>
    <lineage>
        <taxon>Eukaryota</taxon>
        <taxon>Fungi</taxon>
        <taxon>Fungi incertae sedis</taxon>
        <taxon>Chytridiomycota</taxon>
        <taxon>Chytridiomycota incertae sedis</taxon>
        <taxon>Chytridiomycetes</taxon>
        <taxon>Chytridiomycetes incertae sedis</taxon>
        <taxon>Blyttiomyces</taxon>
    </lineage>
</organism>
<accession>A0A4P9WEU7</accession>
<sequence>HDDDAEAAADGSPEPWDPVLFLHIFVMTVTYAFIFPVGFLLARKKSNWHGPVQGLGTVLALIGFLLGHRQKNHFYPHNPHMYFQIPLLWSLLAQGFFGLFLKATKTWSRPGPARIRNFIRLAHLFNGWSFLLLPYAQGILGIIAVTKTCGDDEVGNCAAHFIMGSFFVYYGAVSALRHFGSLESRWPMEVYDSVIILLWGIINTFSEHRWGSRWNHTDMQHTSSGILWTFGGGLSLLLSMFRPYRKRAHNVVPGLIIAFTGIQMANHSQHTGFSVTIHAFFGSSLVICGLLRILNLHIGGGLDLIAGFFFILSGCLFMGGNSTAIAWAEGSHIDPVSYCTVLAAIAFMILLYVLSMLVIAKRG</sequence>
<dbReference type="InterPro" id="IPR018827">
    <property type="entry name" value="YTP1_C"/>
</dbReference>